<evidence type="ECO:0000259" key="4">
    <source>
        <dbReference type="Pfam" id="PF00534"/>
    </source>
</evidence>
<dbReference type="Gene3D" id="3.40.50.2000">
    <property type="entry name" value="Glycogen Phosphorylase B"/>
    <property type="match status" value="1"/>
</dbReference>
<keyword evidence="1" id="KW-0808">Transferase</keyword>
<evidence type="ECO:0000313" key="7">
    <source>
        <dbReference type="Proteomes" id="UP000012960"/>
    </source>
</evidence>
<evidence type="ECO:0000313" key="5">
    <source>
        <dbReference type="EMBL" id="CAG1835786.1"/>
    </source>
</evidence>
<dbReference type="Proteomes" id="UP000012960">
    <property type="component" value="Unplaced"/>
</dbReference>
<feature type="domain" description="Glycosyl transferase family 1" evidence="4">
    <location>
        <begin position="394"/>
        <end position="477"/>
    </location>
</feature>
<feature type="region of interest" description="Disordered" evidence="2">
    <location>
        <begin position="982"/>
        <end position="1017"/>
    </location>
</feature>
<feature type="transmembrane region" description="Helical" evidence="3">
    <location>
        <begin position="49"/>
        <end position="69"/>
    </location>
</feature>
<dbReference type="InterPro" id="IPR001296">
    <property type="entry name" value="Glyco_trans_1"/>
</dbReference>
<organism evidence="6 7">
    <name type="scientific">Musa acuminata subsp. malaccensis</name>
    <name type="common">Wild banana</name>
    <name type="synonym">Musa malaccensis</name>
    <dbReference type="NCBI Taxonomy" id="214687"/>
    <lineage>
        <taxon>Eukaryota</taxon>
        <taxon>Viridiplantae</taxon>
        <taxon>Streptophyta</taxon>
        <taxon>Embryophyta</taxon>
        <taxon>Tracheophyta</taxon>
        <taxon>Spermatophyta</taxon>
        <taxon>Magnoliopsida</taxon>
        <taxon>Liliopsida</taxon>
        <taxon>Zingiberales</taxon>
        <taxon>Musaceae</taxon>
        <taxon>Musa</taxon>
    </lineage>
</organism>
<evidence type="ECO:0000256" key="1">
    <source>
        <dbReference type="ARBA" id="ARBA00022676"/>
    </source>
</evidence>
<proteinExistence type="predicted"/>
<keyword evidence="3" id="KW-1133">Transmembrane helix</keyword>
<feature type="region of interest" description="Disordered" evidence="2">
    <location>
        <begin position="1"/>
        <end position="39"/>
    </location>
</feature>
<keyword evidence="7" id="KW-1185">Reference proteome</keyword>
<dbReference type="Gramene" id="Ma09_t17980.2">
    <property type="protein sequence ID" value="Ma09_p17980.2"/>
    <property type="gene ID" value="Ma09_g17980"/>
</dbReference>
<reference evidence="5" key="1">
    <citation type="submission" date="2021-03" db="EMBL/GenBank/DDBJ databases">
        <authorList>
            <consortium name="Genoscope - CEA"/>
            <person name="William W."/>
        </authorList>
    </citation>
    <scope>NUCLEOTIDE SEQUENCE</scope>
    <source>
        <strain evidence="5">Doubled-haploid Pahang</strain>
    </source>
</reference>
<evidence type="ECO:0000313" key="6">
    <source>
        <dbReference type="EnsemblPlants" id="Ma09_p17980.2"/>
    </source>
</evidence>
<name>A0A804KKW1_MUSAM</name>
<dbReference type="OrthoDB" id="741493at2759"/>
<accession>A0A804KKW1</accession>
<dbReference type="AlphaFoldDB" id="A0A804KKW1"/>
<evidence type="ECO:0000256" key="2">
    <source>
        <dbReference type="SAM" id="MobiDB-lite"/>
    </source>
</evidence>
<dbReference type="EnsemblPlants" id="Ma09_t17980.2">
    <property type="protein sequence ID" value="Ma09_p17980.2"/>
    <property type="gene ID" value="Ma09_g17980"/>
</dbReference>
<protein>
    <submittedName>
        <fullName evidence="5">(wild Malaysian banana) hypothetical protein</fullName>
    </submittedName>
</protein>
<dbReference type="Pfam" id="PF00534">
    <property type="entry name" value="Glycos_transf_1"/>
    <property type="match status" value="1"/>
</dbReference>
<dbReference type="PANTHER" id="PTHR46635:SF2">
    <property type="entry name" value="GLYCOSYL TRANSFERASE FAMILY 1 DOMAIN-CONTAINING PROTEIN"/>
    <property type="match status" value="1"/>
</dbReference>
<keyword evidence="1" id="KW-0328">Glycosyltransferase</keyword>
<dbReference type="PANTHER" id="PTHR46635">
    <property type="entry name" value="GLYCOSYL TRANSFERASE FAMILY 1 PROTEIN"/>
    <property type="match status" value="1"/>
</dbReference>
<keyword evidence="3" id="KW-0472">Membrane</keyword>
<dbReference type="SUPFAM" id="SSF53756">
    <property type="entry name" value="UDP-Glycosyltransferase/glycogen phosphorylase"/>
    <property type="match status" value="1"/>
</dbReference>
<dbReference type="GO" id="GO:0016757">
    <property type="term" value="F:glycosyltransferase activity"/>
    <property type="evidence" value="ECO:0007669"/>
    <property type="project" value="UniProtKB-KW"/>
</dbReference>
<gene>
    <name evidence="5" type="ORF">GSMUA_237550.1</name>
</gene>
<dbReference type="InParanoid" id="A0A804KKW1"/>
<evidence type="ECO:0000256" key="3">
    <source>
        <dbReference type="SAM" id="Phobius"/>
    </source>
</evidence>
<dbReference type="FunCoup" id="A0A804KKW1">
    <property type="interactions" value="2464"/>
</dbReference>
<sequence length="1017" mass="116526">MTRPAFSRRGLHADSLPGHLNDGAGGRSPADRRNRLPPRKGTGCRWTQVLLGGLVLVVLAFFGLGIWQLTLMTSAGGPGEFVSRIGGGGRRTRPVGSVLRFVPSDLMRRFEEQRSALDRRRSDGRLGLRPPRLALVIEDTYKDSNSLMLLTLVKSLMDLGYTFMIFMLENNEAHFLWQSVGCQLSVLDSDSLGSVDWSNYEGVIVSSLEGKKVIPRLMQEPFMSVPLIWIVHEDILGKRLSHYAELGWKDLINEWRNAFIRADAVVFPDFSLPMLYTLLDNGNFFVISGSPVDIWATSAYIASHSRNQLRGNYGFAENDRLILVIGSYFFYGDPPWDYRVMHALAPQVKRIKGLIGTIKFVFLCGNSTAAYSSTFQDVAVRMGFPDGSVRHYDMDLDVNNFLYMADIVLYWSFIEEQNFPPLLLQAMSFEIPIVAPNMSVIQKYVVNNVHGILFHPSTSDTLVRALSLLMGDKELSNIAHSVASHGKSLSMNMLASECISGYAELFESILHFPSDTLLPNSISQIQQKTWLWDLLDKEIKQTYTFTENENFLRNEYSRQRSSIVYLLEEQFSKRLMENDSQLVNETYAEDFPTLSDWDDISEMEASEDYVSREMQELDERMERTSGSWEDVYRNSRKAEKQKAEAYERDEGELERTGQPLCIYEVYTGEGAWPFLHHGSIYRGITLSFRARRSNSDDIDAVSRLPVLNDTYFRDLLCETGAMFAVANSVDSVHKLPWIGFQSWRAAGNKVSLSHAAEEVLEKTIQGQSKGDIIYYWAVMDMGLNKVDINRKLDFWSMCDLLNAAKCRVMFEDAFRQMYGLPPDMRALPPMPFDGDHWSVLHSWVMPTPSFLEFIMFARIFADSLDSLNQNNSSLTSCILGSSRLEIRHCYCRVLEVLVNVWAYHSGRKMVYLDPFTGELKEQHPLELRDMWVKYFNSDLLKSMDEDLAEKADDGMHPNDRWLWPLTGEVHWQGILDREREERLKQKMDKKKKSREKLLERQKHGYKQKSLGQKDKSP</sequence>
<dbReference type="OMA" id="CIYEVYD"/>
<dbReference type="EMBL" id="HG996474">
    <property type="protein sequence ID" value="CAG1835786.1"/>
    <property type="molecule type" value="Genomic_DNA"/>
</dbReference>
<keyword evidence="3" id="KW-0812">Transmembrane</keyword>
<reference evidence="6" key="2">
    <citation type="submission" date="2021-05" db="UniProtKB">
        <authorList>
            <consortium name="EnsemblPlants"/>
        </authorList>
    </citation>
    <scope>IDENTIFICATION</scope>
    <source>
        <strain evidence="6">subsp. malaccensis</strain>
    </source>
</reference>